<dbReference type="Gene3D" id="1.10.1040.10">
    <property type="entry name" value="N-(1-d-carboxylethyl)-l-norvaline Dehydrogenase, domain 2"/>
    <property type="match status" value="1"/>
</dbReference>
<keyword evidence="9" id="KW-1185">Reference proteome</keyword>
<keyword evidence="5" id="KW-0560">Oxidoreductase</keyword>
<dbReference type="Gene3D" id="3.50.50.60">
    <property type="entry name" value="FAD/NAD(P)-binding domain"/>
    <property type="match status" value="2"/>
</dbReference>
<dbReference type="RefSeq" id="XP_064702967.1">
    <property type="nucleotide sequence ID" value="XM_064850080.1"/>
</dbReference>
<protein>
    <recommendedName>
        <fullName evidence="10">FAD/NAD(P)-binding domain-containing protein</fullName>
    </recommendedName>
</protein>
<evidence type="ECO:0000256" key="2">
    <source>
        <dbReference type="ARBA" id="ARBA00010139"/>
    </source>
</evidence>
<organism evidence="8 9">
    <name type="scientific">Exophiala bonariae</name>
    <dbReference type="NCBI Taxonomy" id="1690606"/>
    <lineage>
        <taxon>Eukaryota</taxon>
        <taxon>Fungi</taxon>
        <taxon>Dikarya</taxon>
        <taxon>Ascomycota</taxon>
        <taxon>Pezizomycotina</taxon>
        <taxon>Eurotiomycetes</taxon>
        <taxon>Chaetothyriomycetidae</taxon>
        <taxon>Chaetothyriales</taxon>
        <taxon>Herpotrichiellaceae</taxon>
        <taxon>Exophiala</taxon>
    </lineage>
</organism>
<keyword evidence="3" id="KW-0285">Flavoprotein</keyword>
<dbReference type="AlphaFoldDB" id="A0AAV9N3E7"/>
<dbReference type="EMBL" id="JAVRRD010000025">
    <property type="protein sequence ID" value="KAK5047423.1"/>
    <property type="molecule type" value="Genomic_DNA"/>
</dbReference>
<dbReference type="GO" id="GO:0050660">
    <property type="term" value="F:flavin adenine dinucleotide binding"/>
    <property type="evidence" value="ECO:0007669"/>
    <property type="project" value="InterPro"/>
</dbReference>
<dbReference type="PANTHER" id="PTHR42877">
    <property type="entry name" value="L-ORNITHINE N(5)-MONOOXYGENASE-RELATED"/>
    <property type="match status" value="1"/>
</dbReference>
<dbReference type="InterPro" id="IPR020946">
    <property type="entry name" value="Flavin_mOase-like"/>
</dbReference>
<sequence length="912" mass="100842">MAADFGFIGLGNMGFQMAGNIRKKMPLSTTLHVFDVAYAASEQFVKSFGSFGPIQIAQTSKEVAERSQTIVSMVPNSDNAREVYLNPQHGIIAATKNADRLMLECSTIEVRVTQDIGKAIMDAGLGTYLDAPVSGGTAGAAAATLSFMVGFEINDQSSVLEKRIREVLRLIGAPEKTTFCGSLGSGLICKIVNNYIGLSNIVTAAEGMALGIKHGVDKMTLYKCIKGSSGDSWVMDFAQPVPGIHPDSASTNGFRPSFAPRLCVKDVGLALATASEVGIAASMGEAALKIFAKTNDDPRTTRTGDVNFTLPDDATLQSPTSISADVYGTLGHEGQKIVLSGVTVNEINGVQTNEHLGLPTTDSNGIVRPVTAGSPRRRLKVVTVGAGFSGLIFAHKLQHQYPEFQEMLTHQILEARDDIGGTWLVNRYPGVQCDVPAHIYAFPFEPNPSWSHFYATGQEIFSYIKSTVKKYNLDRDVKLRHKLTEATWQEESGQWRITVENPEGTYIDHVDFLVSGQGVLNSWKWPEIKNLQSFKGHKCHSAAWDEGYDYSGKTIAVIGNGSSGVQIIPKLAALPSTKVISFQRSPNYVYTHLAPASLLGREDQAPNPAYTEEDIRRFRENKNFHRDYRRKMIQQINSAFKMFVKDSAPNRAITELARKQMANKLQYDKDLCEKLIPKWSLGCRRITPGEGYLESLLLPNVQVKNSVTEITEDSVITADGESFKVDVIACATGFDVSFKPQWRMIGRGGVDLGEQWEKDPESYLALAACHMPNYFMFLGPRAVVGHGSLIEAINWTADYLLKWIRKVATEDIKSIMPKTKAVDELTQYQDELHKKMIWTESCKSWFKGNRSDGSVAALFAGSALLYKQLVSEIRAEDWEIEYRSKNRWEFLGNGFTAHELVQGNDLAWYIEH</sequence>
<dbReference type="SUPFAM" id="SSF51905">
    <property type="entry name" value="FAD/NAD(P)-binding domain"/>
    <property type="match status" value="3"/>
</dbReference>
<dbReference type="InterPro" id="IPR051209">
    <property type="entry name" value="FAD-bind_Monooxygenase_sf"/>
</dbReference>
<dbReference type="Pfam" id="PF14833">
    <property type="entry name" value="NAD_binding_11"/>
    <property type="match status" value="1"/>
</dbReference>
<evidence type="ECO:0000313" key="8">
    <source>
        <dbReference type="EMBL" id="KAK5047423.1"/>
    </source>
</evidence>
<dbReference type="InterPro" id="IPR006115">
    <property type="entry name" value="6PGDH_NADP-bd"/>
</dbReference>
<evidence type="ECO:0000259" key="6">
    <source>
        <dbReference type="Pfam" id="PF03446"/>
    </source>
</evidence>
<reference evidence="8 9" key="1">
    <citation type="submission" date="2023-08" db="EMBL/GenBank/DDBJ databases">
        <title>Black Yeasts Isolated from many extreme environments.</title>
        <authorList>
            <person name="Coleine C."/>
            <person name="Stajich J.E."/>
            <person name="Selbmann L."/>
        </authorList>
    </citation>
    <scope>NUCLEOTIDE SEQUENCE [LARGE SCALE GENOMIC DNA]</scope>
    <source>
        <strain evidence="8 9">CCFEE 5792</strain>
    </source>
</reference>
<feature type="domain" description="6-phosphogluconate dehydrogenase NADP-binding" evidence="6">
    <location>
        <begin position="5"/>
        <end position="173"/>
    </location>
</feature>
<keyword evidence="4" id="KW-0274">FAD</keyword>
<dbReference type="InterPro" id="IPR013328">
    <property type="entry name" value="6PGD_dom2"/>
</dbReference>
<dbReference type="GO" id="GO:0050661">
    <property type="term" value="F:NADP binding"/>
    <property type="evidence" value="ECO:0007669"/>
    <property type="project" value="InterPro"/>
</dbReference>
<dbReference type="GO" id="GO:0004499">
    <property type="term" value="F:N,N-dimethylaniline monooxygenase activity"/>
    <property type="evidence" value="ECO:0007669"/>
    <property type="project" value="InterPro"/>
</dbReference>
<comment type="similarity">
    <text evidence="2">Belongs to the FAD-binding monooxygenase family.</text>
</comment>
<dbReference type="Gene3D" id="3.40.50.720">
    <property type="entry name" value="NAD(P)-binding Rossmann-like Domain"/>
    <property type="match status" value="1"/>
</dbReference>
<dbReference type="PROSITE" id="PS00895">
    <property type="entry name" value="3_HYDROXYISOBUT_DH"/>
    <property type="match status" value="1"/>
</dbReference>
<dbReference type="Pfam" id="PF00743">
    <property type="entry name" value="FMO-like"/>
    <property type="match status" value="1"/>
</dbReference>
<evidence type="ECO:0000313" key="9">
    <source>
        <dbReference type="Proteomes" id="UP001358417"/>
    </source>
</evidence>
<dbReference type="GO" id="GO:0051287">
    <property type="term" value="F:NAD binding"/>
    <property type="evidence" value="ECO:0007669"/>
    <property type="project" value="InterPro"/>
</dbReference>
<dbReference type="Pfam" id="PF03446">
    <property type="entry name" value="NAD_binding_2"/>
    <property type="match status" value="1"/>
</dbReference>
<dbReference type="SUPFAM" id="SSF48179">
    <property type="entry name" value="6-phosphogluconate dehydrogenase C-terminal domain-like"/>
    <property type="match status" value="1"/>
</dbReference>
<comment type="cofactor">
    <cofactor evidence="1">
        <name>FAD</name>
        <dbReference type="ChEBI" id="CHEBI:57692"/>
    </cofactor>
</comment>
<dbReference type="Pfam" id="PF13450">
    <property type="entry name" value="NAD_binding_8"/>
    <property type="match status" value="1"/>
</dbReference>
<dbReference type="SUPFAM" id="SSF51735">
    <property type="entry name" value="NAD(P)-binding Rossmann-fold domains"/>
    <property type="match status" value="1"/>
</dbReference>
<dbReference type="Proteomes" id="UP001358417">
    <property type="component" value="Unassembled WGS sequence"/>
</dbReference>
<comment type="caution">
    <text evidence="8">The sequence shown here is derived from an EMBL/GenBank/DDBJ whole genome shotgun (WGS) entry which is preliminary data.</text>
</comment>
<dbReference type="InterPro" id="IPR036291">
    <property type="entry name" value="NAD(P)-bd_dom_sf"/>
</dbReference>
<evidence type="ECO:0000256" key="4">
    <source>
        <dbReference type="ARBA" id="ARBA00022827"/>
    </source>
</evidence>
<evidence type="ECO:0008006" key="10">
    <source>
        <dbReference type="Google" id="ProtNLM"/>
    </source>
</evidence>
<evidence type="ECO:0000256" key="3">
    <source>
        <dbReference type="ARBA" id="ARBA00022630"/>
    </source>
</evidence>
<dbReference type="InterPro" id="IPR002204">
    <property type="entry name" value="3-OH-isobutyrate_DH-rel_CS"/>
</dbReference>
<name>A0AAV9N3E7_9EURO</name>
<proteinExistence type="inferred from homology"/>
<evidence type="ECO:0000259" key="7">
    <source>
        <dbReference type="Pfam" id="PF14833"/>
    </source>
</evidence>
<feature type="domain" description="3-hydroxyisobutyrate dehydrogenase-like NAD-binding" evidence="7">
    <location>
        <begin position="184"/>
        <end position="295"/>
    </location>
</feature>
<dbReference type="InterPro" id="IPR008927">
    <property type="entry name" value="6-PGluconate_DH-like_C_sf"/>
</dbReference>
<dbReference type="InterPro" id="IPR029154">
    <property type="entry name" value="HIBADH-like_NADP-bd"/>
</dbReference>
<dbReference type="PANTHER" id="PTHR42877:SF2">
    <property type="entry name" value="FAD_NAD(P)-BINDING DOMAIN-CONTAINING PROTEIN"/>
    <property type="match status" value="1"/>
</dbReference>
<dbReference type="GeneID" id="89974691"/>
<evidence type="ECO:0000256" key="5">
    <source>
        <dbReference type="ARBA" id="ARBA00023002"/>
    </source>
</evidence>
<accession>A0AAV9N3E7</accession>
<dbReference type="InterPro" id="IPR036188">
    <property type="entry name" value="FAD/NAD-bd_sf"/>
</dbReference>
<evidence type="ECO:0000256" key="1">
    <source>
        <dbReference type="ARBA" id="ARBA00001974"/>
    </source>
</evidence>
<gene>
    <name evidence="8" type="ORF">LTR84_006519</name>
</gene>